<evidence type="ECO:0000313" key="4">
    <source>
        <dbReference type="Proteomes" id="UP000179099"/>
    </source>
</evidence>
<reference evidence="3 4" key="1">
    <citation type="journal article" date="2016" name="Nat. Commun.">
        <title>Thousands of microbial genomes shed light on interconnected biogeochemical processes in an aquifer system.</title>
        <authorList>
            <person name="Anantharaman K."/>
            <person name="Brown C.T."/>
            <person name="Hug L.A."/>
            <person name="Sharon I."/>
            <person name="Castelle C.J."/>
            <person name="Probst A.J."/>
            <person name="Thomas B.C."/>
            <person name="Singh A."/>
            <person name="Wilkins M.J."/>
            <person name="Karaoz U."/>
            <person name="Brodie E.L."/>
            <person name="Williams K.H."/>
            <person name="Hubbard S.S."/>
            <person name="Banfield J.F."/>
        </authorList>
    </citation>
    <scope>NUCLEOTIDE SEQUENCE [LARGE SCALE GENOMIC DNA]</scope>
</reference>
<keyword evidence="2" id="KW-1133">Transmembrane helix</keyword>
<sequence>MEQLKGGPKEPLMMPGPKFGNKGGWWSRFSVWSGRNRSNLILSVIGILIIAGGIYLYSNYQKANEAGIIEDILQQENDEGTVKPEQVNVGGQTGQTNQQTAGTSETEEKAEVTKLENAKITVRANKGAGITHLARKATKQYLESHPDLKKDITPEHKIYIEDYIKDRTGTYGLAIGQELTFDEGLIKEAVDNSQKLSETQLQNLHKYVLLVPSLTS</sequence>
<dbReference type="AlphaFoldDB" id="A0A1G2F7Q5"/>
<feature type="compositionally biased region" description="Low complexity" evidence="1">
    <location>
        <begin position="94"/>
        <end position="103"/>
    </location>
</feature>
<evidence type="ECO:0000256" key="2">
    <source>
        <dbReference type="SAM" id="Phobius"/>
    </source>
</evidence>
<keyword evidence="2" id="KW-0812">Transmembrane</keyword>
<name>A0A1G2F7Q5_9BACT</name>
<proteinExistence type="predicted"/>
<organism evidence="3 4">
    <name type="scientific">Candidatus Portnoybacteria bacterium RBG_19FT_COMBO_36_7</name>
    <dbReference type="NCBI Taxonomy" id="1801992"/>
    <lineage>
        <taxon>Bacteria</taxon>
        <taxon>Candidatus Portnoyibacteriota</taxon>
    </lineage>
</organism>
<dbReference type="EMBL" id="MHMW01000019">
    <property type="protein sequence ID" value="OGZ34086.1"/>
    <property type="molecule type" value="Genomic_DNA"/>
</dbReference>
<protein>
    <submittedName>
        <fullName evidence="3">Uncharacterized protein</fullName>
    </submittedName>
</protein>
<feature type="region of interest" description="Disordered" evidence="1">
    <location>
        <begin position="83"/>
        <end position="106"/>
    </location>
</feature>
<dbReference type="Proteomes" id="UP000179099">
    <property type="component" value="Unassembled WGS sequence"/>
</dbReference>
<feature type="transmembrane region" description="Helical" evidence="2">
    <location>
        <begin position="40"/>
        <end position="58"/>
    </location>
</feature>
<gene>
    <name evidence="3" type="ORF">A2Y98_03370</name>
</gene>
<accession>A0A1G2F7Q5</accession>
<evidence type="ECO:0000256" key="1">
    <source>
        <dbReference type="SAM" id="MobiDB-lite"/>
    </source>
</evidence>
<keyword evidence="2" id="KW-0472">Membrane</keyword>
<evidence type="ECO:0000313" key="3">
    <source>
        <dbReference type="EMBL" id="OGZ34086.1"/>
    </source>
</evidence>
<comment type="caution">
    <text evidence="3">The sequence shown here is derived from an EMBL/GenBank/DDBJ whole genome shotgun (WGS) entry which is preliminary data.</text>
</comment>